<name>A0A0A9D8V1_ARUDO</name>
<reference evidence="1" key="2">
    <citation type="journal article" date="2015" name="Data Brief">
        <title>Shoot transcriptome of the giant reed, Arundo donax.</title>
        <authorList>
            <person name="Barrero R.A."/>
            <person name="Guerrero F.D."/>
            <person name="Moolhuijzen P."/>
            <person name="Goolsby J.A."/>
            <person name="Tidwell J."/>
            <person name="Bellgard S.E."/>
            <person name="Bellgard M.I."/>
        </authorList>
    </citation>
    <scope>NUCLEOTIDE SEQUENCE</scope>
    <source>
        <tissue evidence="1">Shoot tissue taken approximately 20 cm above the soil surface</tissue>
    </source>
</reference>
<proteinExistence type="predicted"/>
<protein>
    <submittedName>
        <fullName evidence="1">Uncharacterized protein</fullName>
    </submittedName>
</protein>
<evidence type="ECO:0000313" key="1">
    <source>
        <dbReference type="EMBL" id="JAD80162.1"/>
    </source>
</evidence>
<accession>A0A0A9D8V1</accession>
<dbReference type="EMBL" id="GBRH01217733">
    <property type="protein sequence ID" value="JAD80162.1"/>
    <property type="molecule type" value="Transcribed_RNA"/>
</dbReference>
<organism evidence="1">
    <name type="scientific">Arundo donax</name>
    <name type="common">Giant reed</name>
    <name type="synonym">Donax arundinaceus</name>
    <dbReference type="NCBI Taxonomy" id="35708"/>
    <lineage>
        <taxon>Eukaryota</taxon>
        <taxon>Viridiplantae</taxon>
        <taxon>Streptophyta</taxon>
        <taxon>Embryophyta</taxon>
        <taxon>Tracheophyta</taxon>
        <taxon>Spermatophyta</taxon>
        <taxon>Magnoliopsida</taxon>
        <taxon>Liliopsida</taxon>
        <taxon>Poales</taxon>
        <taxon>Poaceae</taxon>
        <taxon>PACMAD clade</taxon>
        <taxon>Arundinoideae</taxon>
        <taxon>Arundineae</taxon>
        <taxon>Arundo</taxon>
    </lineage>
</organism>
<sequence>MAIFSITFSCTQQAPKKTPSLRTESIKHQQDPSTPAPVNIANIKFARICTKHRKNTPACKTQQIESKHYLLLYVNTSSK</sequence>
<dbReference type="AlphaFoldDB" id="A0A0A9D8V1"/>
<reference evidence="1" key="1">
    <citation type="submission" date="2014-09" db="EMBL/GenBank/DDBJ databases">
        <authorList>
            <person name="Magalhaes I.L.F."/>
            <person name="Oliveira U."/>
            <person name="Santos F.R."/>
            <person name="Vidigal T.H.D.A."/>
            <person name="Brescovit A.D."/>
            <person name="Santos A.J."/>
        </authorList>
    </citation>
    <scope>NUCLEOTIDE SEQUENCE</scope>
    <source>
        <tissue evidence="1">Shoot tissue taken approximately 20 cm above the soil surface</tissue>
    </source>
</reference>